<evidence type="ECO:0000256" key="1">
    <source>
        <dbReference type="SAM" id="SignalP"/>
    </source>
</evidence>
<dbReference type="AlphaFoldDB" id="A0A2M4C8Y8"/>
<feature type="chain" id="PRO_5014992763" evidence="1">
    <location>
        <begin position="17"/>
        <end position="97"/>
    </location>
</feature>
<name>A0A2M4C8Y8_9DIPT</name>
<dbReference type="EMBL" id="GGFJ01012665">
    <property type="protein sequence ID" value="MBW61806.1"/>
    <property type="molecule type" value="Transcribed_RNA"/>
</dbReference>
<protein>
    <submittedName>
        <fullName evidence="2">Putative secreted protein</fullName>
    </submittedName>
</protein>
<evidence type="ECO:0000313" key="2">
    <source>
        <dbReference type="EMBL" id="MBW61806.1"/>
    </source>
</evidence>
<organism evidence="2">
    <name type="scientific">Anopheles marajoara</name>
    <dbReference type="NCBI Taxonomy" id="58244"/>
    <lineage>
        <taxon>Eukaryota</taxon>
        <taxon>Metazoa</taxon>
        <taxon>Ecdysozoa</taxon>
        <taxon>Arthropoda</taxon>
        <taxon>Hexapoda</taxon>
        <taxon>Insecta</taxon>
        <taxon>Pterygota</taxon>
        <taxon>Neoptera</taxon>
        <taxon>Endopterygota</taxon>
        <taxon>Diptera</taxon>
        <taxon>Nematocera</taxon>
        <taxon>Culicoidea</taxon>
        <taxon>Culicidae</taxon>
        <taxon>Anophelinae</taxon>
        <taxon>Anopheles</taxon>
    </lineage>
</organism>
<sequence>MLHLAALSFSLCTAYSGYHHNTKRTKYKHTHTHTHTHTKTRPTDTLVKLGIVVCEEEGEKLLSNTHPKVAWTYLFVFTSSPPPSADRVEHTETVGGR</sequence>
<feature type="signal peptide" evidence="1">
    <location>
        <begin position="1"/>
        <end position="16"/>
    </location>
</feature>
<keyword evidence="1" id="KW-0732">Signal</keyword>
<proteinExistence type="predicted"/>
<reference evidence="2" key="1">
    <citation type="submission" date="2018-01" db="EMBL/GenBank/DDBJ databases">
        <title>An insight into the sialome of Amazonian anophelines.</title>
        <authorList>
            <person name="Ribeiro J.M."/>
            <person name="Scarpassa V."/>
            <person name="Calvo E."/>
        </authorList>
    </citation>
    <scope>NUCLEOTIDE SEQUENCE</scope>
    <source>
        <tissue evidence="2">Salivary glands</tissue>
    </source>
</reference>
<accession>A0A2M4C8Y8</accession>